<feature type="compositionally biased region" description="Basic and acidic residues" evidence="1">
    <location>
        <begin position="51"/>
        <end position="62"/>
    </location>
</feature>
<evidence type="ECO:0000256" key="1">
    <source>
        <dbReference type="SAM" id="MobiDB-lite"/>
    </source>
</evidence>
<proteinExistence type="predicted"/>
<feature type="region of interest" description="Disordered" evidence="1">
    <location>
        <begin position="38"/>
        <end position="74"/>
    </location>
</feature>
<dbReference type="EMBL" id="FONR01000011">
    <property type="protein sequence ID" value="SFF71486.1"/>
    <property type="molecule type" value="Genomic_DNA"/>
</dbReference>
<accession>A0A1I2L2Y0</accession>
<dbReference type="PROSITE" id="PS51257">
    <property type="entry name" value="PROKAR_LIPOPROTEIN"/>
    <property type="match status" value="1"/>
</dbReference>
<evidence type="ECO:0000313" key="2">
    <source>
        <dbReference type="EMBL" id="SFF71486.1"/>
    </source>
</evidence>
<organism evidence="2 3">
    <name type="scientific">Streptomyces mirabilis</name>
    <dbReference type="NCBI Taxonomy" id="68239"/>
    <lineage>
        <taxon>Bacteria</taxon>
        <taxon>Bacillati</taxon>
        <taxon>Actinomycetota</taxon>
        <taxon>Actinomycetes</taxon>
        <taxon>Kitasatosporales</taxon>
        <taxon>Streptomycetaceae</taxon>
        <taxon>Streptomyces</taxon>
    </lineage>
</organism>
<protein>
    <submittedName>
        <fullName evidence="2">Uncharacterized protein</fullName>
    </submittedName>
</protein>
<gene>
    <name evidence="2" type="ORF">SAMN02787118_11140</name>
</gene>
<sequence length="74" mass="7965">MTRFFAAWVTQAAVGCAVAPCRSVCSITAKTYNRAPDKVTVPKKSHPRRTSAWERRKSDQVLDARSGAGGTPAS</sequence>
<reference evidence="2 3" key="1">
    <citation type="submission" date="2016-10" db="EMBL/GenBank/DDBJ databases">
        <authorList>
            <person name="de Groot N.N."/>
        </authorList>
    </citation>
    <scope>NUCLEOTIDE SEQUENCE [LARGE SCALE GENOMIC DNA]</scope>
    <source>
        <strain evidence="2 3">OK461</strain>
    </source>
</reference>
<dbReference type="Proteomes" id="UP000181942">
    <property type="component" value="Unassembled WGS sequence"/>
</dbReference>
<dbReference type="AlphaFoldDB" id="A0A1I2L2Y0"/>
<evidence type="ECO:0000313" key="3">
    <source>
        <dbReference type="Proteomes" id="UP000181942"/>
    </source>
</evidence>
<name>A0A1I2L2Y0_9ACTN</name>